<name>A0A1G4KFC5_9SACH</name>
<organism evidence="2 3">
    <name type="scientific">Lachancea meyersii CBS 8951</name>
    <dbReference type="NCBI Taxonomy" id="1266667"/>
    <lineage>
        <taxon>Eukaryota</taxon>
        <taxon>Fungi</taxon>
        <taxon>Dikarya</taxon>
        <taxon>Ascomycota</taxon>
        <taxon>Saccharomycotina</taxon>
        <taxon>Saccharomycetes</taxon>
        <taxon>Saccharomycetales</taxon>
        <taxon>Saccharomycetaceae</taxon>
        <taxon>Lachancea</taxon>
    </lineage>
</organism>
<gene>
    <name evidence="2" type="ORF">LAME_0H07954G</name>
</gene>
<protein>
    <submittedName>
        <fullName evidence="2">LAME_0H07954g1_1</fullName>
    </submittedName>
</protein>
<proteinExistence type="predicted"/>
<dbReference type="Proteomes" id="UP000191144">
    <property type="component" value="Chromosome H"/>
</dbReference>
<dbReference type="AlphaFoldDB" id="A0A1G4KFC5"/>
<evidence type="ECO:0000313" key="2">
    <source>
        <dbReference type="EMBL" id="SCV03131.1"/>
    </source>
</evidence>
<evidence type="ECO:0000313" key="3">
    <source>
        <dbReference type="Proteomes" id="UP000191144"/>
    </source>
</evidence>
<accession>A0A1G4KFC5</accession>
<evidence type="ECO:0000256" key="1">
    <source>
        <dbReference type="SAM" id="MobiDB-lite"/>
    </source>
</evidence>
<sequence>MELRRSSRRRPAVKTTEAAALPAKPAIARRSRTIREVGKILPKQLAPMVRLRRPCFRGSEQPSTPLAKNSLRRTVDREVVHSCLDTLERMVQQNRGLQEDNTVHELSQQLHHFIQAVDNLAVNDAASDADLLSRIKNEALAPETASPASKADLLLTKILVDEKVSGAQSLAVVAKWHGIDTQDVAEIAFTRENVRPRADRNAQFRLDLQCVNKRVNKLLSQERDSSLMWPEKKKKPLFSSSVSETGDAFSNVALMS</sequence>
<feature type="compositionally biased region" description="Basic residues" evidence="1">
    <location>
        <begin position="1"/>
        <end position="12"/>
    </location>
</feature>
<keyword evidence="3" id="KW-1185">Reference proteome</keyword>
<dbReference type="OrthoDB" id="4036058at2759"/>
<reference evidence="3" key="1">
    <citation type="submission" date="2016-03" db="EMBL/GenBank/DDBJ databases">
        <authorList>
            <person name="Devillers Hugo."/>
        </authorList>
    </citation>
    <scope>NUCLEOTIDE SEQUENCE [LARGE SCALE GENOMIC DNA]</scope>
</reference>
<feature type="region of interest" description="Disordered" evidence="1">
    <location>
        <begin position="1"/>
        <end position="21"/>
    </location>
</feature>
<dbReference type="EMBL" id="LT598480">
    <property type="protein sequence ID" value="SCV03131.1"/>
    <property type="molecule type" value="Genomic_DNA"/>
</dbReference>